<protein>
    <submittedName>
        <fullName evidence="8">PsbQ-like protein 3</fullName>
    </submittedName>
</protein>
<dbReference type="GO" id="GO:0009767">
    <property type="term" value="P:photosynthetic electron transport chain"/>
    <property type="evidence" value="ECO:0007669"/>
    <property type="project" value="TreeGrafter"/>
</dbReference>
<dbReference type="EMBL" id="SWLB01000025">
    <property type="protein sequence ID" value="KAF3322286.1"/>
    <property type="molecule type" value="Genomic_DNA"/>
</dbReference>
<name>A0A833V154_9POAL</name>
<dbReference type="GO" id="GO:0009654">
    <property type="term" value="C:photosystem II oxygen evolving complex"/>
    <property type="evidence" value="ECO:0007669"/>
    <property type="project" value="InterPro"/>
</dbReference>
<evidence type="ECO:0000313" key="8">
    <source>
        <dbReference type="EMBL" id="KAF3322286.1"/>
    </source>
</evidence>
<keyword evidence="5" id="KW-0793">Thylakoid</keyword>
<evidence type="ECO:0000256" key="1">
    <source>
        <dbReference type="ARBA" id="ARBA00004334"/>
    </source>
</evidence>
<gene>
    <name evidence="8" type="ORF">FCM35_KLT13427</name>
</gene>
<evidence type="ECO:0000256" key="2">
    <source>
        <dbReference type="ARBA" id="ARBA00022528"/>
    </source>
</evidence>
<evidence type="ECO:0000256" key="5">
    <source>
        <dbReference type="ARBA" id="ARBA00023078"/>
    </source>
</evidence>
<keyword evidence="4" id="KW-0809">Transit peptide</keyword>
<dbReference type="FunFam" id="1.20.120.290:FF:000004">
    <property type="entry name" value="Oxygen-evolving enhancer protein 3"/>
    <property type="match status" value="1"/>
</dbReference>
<evidence type="ECO:0000256" key="7">
    <source>
        <dbReference type="ARBA" id="ARBA00035649"/>
    </source>
</evidence>
<accession>A0A833V154</accession>
<dbReference type="AlphaFoldDB" id="A0A833V154"/>
<dbReference type="InterPro" id="IPR023222">
    <property type="entry name" value="PsbQ-like_dom_sf"/>
</dbReference>
<dbReference type="GO" id="GO:0005509">
    <property type="term" value="F:calcium ion binding"/>
    <property type="evidence" value="ECO:0007669"/>
    <property type="project" value="InterPro"/>
</dbReference>
<comment type="subcellular location">
    <subcellularLocation>
        <location evidence="1">Plastid</location>
        <location evidence="1">Chloroplast thylakoid membrane</location>
    </subcellularLocation>
</comment>
<dbReference type="PANTHER" id="PTHR33399:SF6">
    <property type="entry name" value="PSBQ-LIKE PROTEIN 3, CHLOROPLASTIC"/>
    <property type="match status" value="1"/>
</dbReference>
<evidence type="ECO:0000256" key="4">
    <source>
        <dbReference type="ARBA" id="ARBA00022946"/>
    </source>
</evidence>
<keyword evidence="2" id="KW-0150">Chloroplast</keyword>
<proteinExistence type="inferred from homology"/>
<dbReference type="PANTHER" id="PTHR33399">
    <property type="entry name" value="OXYGEN-EVOLVING ENHANCER PROTEIN 3-1, CHLOROPLASTIC"/>
    <property type="match status" value="1"/>
</dbReference>
<dbReference type="Gene3D" id="1.20.120.290">
    <property type="entry name" value="Oxygen-evolving enhancer protein 3 (PsbQ), four-helix up-down bundle"/>
    <property type="match status" value="1"/>
</dbReference>
<evidence type="ECO:0000256" key="6">
    <source>
        <dbReference type="ARBA" id="ARBA00023136"/>
    </source>
</evidence>
<dbReference type="GO" id="GO:0009535">
    <property type="term" value="C:chloroplast thylakoid membrane"/>
    <property type="evidence" value="ECO:0007669"/>
    <property type="project" value="UniProtKB-SubCell"/>
</dbReference>
<keyword evidence="3" id="KW-0934">Plastid</keyword>
<comment type="similarity">
    <text evidence="7">Belongs to the PsbQ family.</text>
</comment>
<comment type="caution">
    <text evidence="8">The sequence shown here is derived from an EMBL/GenBank/DDBJ whole genome shotgun (WGS) entry which is preliminary data.</text>
</comment>
<dbReference type="SUPFAM" id="SSF101112">
    <property type="entry name" value="Oxygen-evolving enhancer protein 3"/>
    <property type="match status" value="1"/>
</dbReference>
<keyword evidence="6" id="KW-0472">Membrane</keyword>
<dbReference type="InterPro" id="IPR008797">
    <property type="entry name" value="PSII_PsbQ"/>
</dbReference>
<organism evidence="8 9">
    <name type="scientific">Carex littledalei</name>
    <dbReference type="NCBI Taxonomy" id="544730"/>
    <lineage>
        <taxon>Eukaryota</taxon>
        <taxon>Viridiplantae</taxon>
        <taxon>Streptophyta</taxon>
        <taxon>Embryophyta</taxon>
        <taxon>Tracheophyta</taxon>
        <taxon>Spermatophyta</taxon>
        <taxon>Magnoliopsida</taxon>
        <taxon>Liliopsida</taxon>
        <taxon>Poales</taxon>
        <taxon>Cyperaceae</taxon>
        <taxon>Cyperoideae</taxon>
        <taxon>Cariceae</taxon>
        <taxon>Carex</taxon>
        <taxon>Carex subgen. Euthyceras</taxon>
    </lineage>
</organism>
<dbReference type="GO" id="GO:0019898">
    <property type="term" value="C:extrinsic component of membrane"/>
    <property type="evidence" value="ECO:0007669"/>
    <property type="project" value="InterPro"/>
</dbReference>
<sequence>MASSHYTFTNHCPSLFHSFKTCSISYHQKNHECLLISRRYLTSISLGATLLYKDFFCATNNASSVEFQLMTPGQSPEEAKTQIKLHARNLLKIKPFIDSESWKEVRIALRESSSLLKQDLYTIIQTKPTSERGELRRLYSDLFNNVTTLINAAEDKDENQVQECYDNIATDLNKIFARI</sequence>
<dbReference type="InterPro" id="IPR054099">
    <property type="entry name" value="PSII_PsbQ_pln"/>
</dbReference>
<keyword evidence="9" id="KW-1185">Reference proteome</keyword>
<reference evidence="8" key="1">
    <citation type="submission" date="2020-01" db="EMBL/GenBank/DDBJ databases">
        <title>Genome sequence of Kobresia littledalei, the first chromosome-level genome in the family Cyperaceae.</title>
        <authorList>
            <person name="Qu G."/>
        </authorList>
    </citation>
    <scope>NUCLEOTIDE SEQUENCE</scope>
    <source>
        <strain evidence="8">C.B.Clarke</strain>
        <tissue evidence="8">Leaf</tissue>
    </source>
</reference>
<evidence type="ECO:0000313" key="9">
    <source>
        <dbReference type="Proteomes" id="UP000623129"/>
    </source>
</evidence>
<dbReference type="OrthoDB" id="667835at2759"/>
<dbReference type="Proteomes" id="UP000623129">
    <property type="component" value="Unassembled WGS sequence"/>
</dbReference>
<evidence type="ECO:0000256" key="3">
    <source>
        <dbReference type="ARBA" id="ARBA00022640"/>
    </source>
</evidence>
<dbReference type="Pfam" id="PF05757">
    <property type="entry name" value="PsbQ"/>
    <property type="match status" value="1"/>
</dbReference>